<dbReference type="InterPro" id="IPR016167">
    <property type="entry name" value="FAD-bd_PCMH_sub1"/>
</dbReference>
<keyword evidence="8" id="KW-1185">Reference proteome</keyword>
<proteinExistence type="inferred from homology"/>
<dbReference type="InterPro" id="IPR016166">
    <property type="entry name" value="FAD-bd_PCMH"/>
</dbReference>
<evidence type="ECO:0000256" key="5">
    <source>
        <dbReference type="ARBA" id="ARBA00023002"/>
    </source>
</evidence>
<dbReference type="SUPFAM" id="SSF56176">
    <property type="entry name" value="FAD-binding/transporter-associated domain-like"/>
    <property type="match status" value="1"/>
</dbReference>
<sequence>MQIFHLGDPGYDDERSGFQTGLRHEPEVIFAVETAADVEKAVHHAEANGLPYEVQATGHGITTPATGVLISTKRMNEVHVDPATRTATVEAGAVWQQVIDVAAPHGLAPLSGDAPDVGVVGYTLGGGYGLLARELGLASDRVHETTKIGDVVTGLKFELVPVNRVHSGEMYFDAKHAEAVFDAFHHWDLPDHVTPQLATIAFPDLPFLPEPLRGRSTVRLTYASTKPFDIDSLKVAPRLTEQLSVKPFHSASTSELPPHTYQGDNVLLSALPAEALHNVRTTAATADIPIFLGLLPLSKKITSNATHLLKLISPQLDAERHHAAVFDAVRTHVVGKSRNFRFAVR</sequence>
<dbReference type="AlphaFoldDB" id="A0A1B2HK08"/>
<evidence type="ECO:0000313" key="8">
    <source>
        <dbReference type="Proteomes" id="UP000093053"/>
    </source>
</evidence>
<name>A0A1B2HK08_9PSEU</name>
<evidence type="ECO:0000256" key="1">
    <source>
        <dbReference type="ARBA" id="ARBA00001974"/>
    </source>
</evidence>
<dbReference type="RefSeq" id="WP_065916411.1">
    <property type="nucleotide sequence ID" value="NZ_CP016793.1"/>
</dbReference>
<evidence type="ECO:0000256" key="4">
    <source>
        <dbReference type="ARBA" id="ARBA00022827"/>
    </source>
</evidence>
<dbReference type="PANTHER" id="PTHR42973">
    <property type="entry name" value="BINDING OXIDOREDUCTASE, PUTATIVE (AFU_ORTHOLOGUE AFUA_1G17690)-RELATED"/>
    <property type="match status" value="1"/>
</dbReference>
<dbReference type="PROSITE" id="PS51387">
    <property type="entry name" value="FAD_PCMH"/>
    <property type="match status" value="1"/>
</dbReference>
<comment type="similarity">
    <text evidence="2">Belongs to the oxygen-dependent FAD-linked oxidoreductase family.</text>
</comment>
<dbReference type="GO" id="GO:0016491">
    <property type="term" value="F:oxidoreductase activity"/>
    <property type="evidence" value="ECO:0007669"/>
    <property type="project" value="UniProtKB-KW"/>
</dbReference>
<dbReference type="Gene3D" id="3.30.465.10">
    <property type="match status" value="2"/>
</dbReference>
<comment type="cofactor">
    <cofactor evidence="1">
        <name>FAD</name>
        <dbReference type="ChEBI" id="CHEBI:57692"/>
    </cofactor>
</comment>
<feature type="domain" description="FAD-binding PCMH-type" evidence="6">
    <location>
        <begin position="22"/>
        <end position="210"/>
    </location>
</feature>
<dbReference type="InterPro" id="IPR016169">
    <property type="entry name" value="FAD-bd_PCMH_sub2"/>
</dbReference>
<evidence type="ECO:0000313" key="7">
    <source>
        <dbReference type="EMBL" id="ANZ38053.1"/>
    </source>
</evidence>
<dbReference type="Gene3D" id="3.30.43.10">
    <property type="entry name" value="Uridine Diphospho-n-acetylenolpyruvylglucosamine Reductase, domain 2"/>
    <property type="match status" value="1"/>
</dbReference>
<organism evidence="7 8">
    <name type="scientific">Lentzea guizhouensis</name>
    <dbReference type="NCBI Taxonomy" id="1586287"/>
    <lineage>
        <taxon>Bacteria</taxon>
        <taxon>Bacillati</taxon>
        <taxon>Actinomycetota</taxon>
        <taxon>Actinomycetes</taxon>
        <taxon>Pseudonocardiales</taxon>
        <taxon>Pseudonocardiaceae</taxon>
        <taxon>Lentzea</taxon>
    </lineage>
</organism>
<dbReference type="EMBL" id="CP016793">
    <property type="protein sequence ID" value="ANZ38053.1"/>
    <property type="molecule type" value="Genomic_DNA"/>
</dbReference>
<evidence type="ECO:0000256" key="3">
    <source>
        <dbReference type="ARBA" id="ARBA00022630"/>
    </source>
</evidence>
<accession>A0A1B2HK08</accession>
<dbReference type="GO" id="GO:0071949">
    <property type="term" value="F:FAD binding"/>
    <property type="evidence" value="ECO:0007669"/>
    <property type="project" value="InterPro"/>
</dbReference>
<dbReference type="InterPro" id="IPR006094">
    <property type="entry name" value="Oxid_FAD_bind_N"/>
</dbReference>
<reference evidence="7 8" key="1">
    <citation type="submission" date="2016-07" db="EMBL/GenBank/DDBJ databases">
        <title>Complete genome sequence of the Lentzea guizhouensis DHS C013.</title>
        <authorList>
            <person name="Cao C."/>
        </authorList>
    </citation>
    <scope>NUCLEOTIDE SEQUENCE [LARGE SCALE GENOMIC DNA]</scope>
    <source>
        <strain evidence="7 8">DHS C013</strain>
    </source>
</reference>
<dbReference type="OrthoDB" id="5169292at2"/>
<keyword evidence="4" id="KW-0274">FAD</keyword>
<dbReference type="KEGG" id="led:BBK82_20300"/>
<dbReference type="InterPro" id="IPR050416">
    <property type="entry name" value="FAD-linked_Oxidoreductase"/>
</dbReference>
<dbReference type="STRING" id="1586287.BBK82_20300"/>
<keyword evidence="5" id="KW-0560">Oxidoreductase</keyword>
<dbReference type="Proteomes" id="UP000093053">
    <property type="component" value="Chromosome"/>
</dbReference>
<evidence type="ECO:0000256" key="2">
    <source>
        <dbReference type="ARBA" id="ARBA00005466"/>
    </source>
</evidence>
<dbReference type="PANTHER" id="PTHR42973:SF39">
    <property type="entry name" value="FAD-BINDING PCMH-TYPE DOMAIN-CONTAINING PROTEIN"/>
    <property type="match status" value="1"/>
</dbReference>
<evidence type="ECO:0000259" key="6">
    <source>
        <dbReference type="PROSITE" id="PS51387"/>
    </source>
</evidence>
<keyword evidence="3" id="KW-0285">Flavoprotein</keyword>
<protein>
    <recommendedName>
        <fullName evidence="6">FAD-binding PCMH-type domain-containing protein</fullName>
    </recommendedName>
</protein>
<dbReference type="Gene3D" id="3.40.462.20">
    <property type="match status" value="1"/>
</dbReference>
<dbReference type="InterPro" id="IPR036318">
    <property type="entry name" value="FAD-bd_PCMH-like_sf"/>
</dbReference>
<dbReference type="Pfam" id="PF01565">
    <property type="entry name" value="FAD_binding_4"/>
    <property type="match status" value="1"/>
</dbReference>
<gene>
    <name evidence="7" type="ORF">BBK82_20300</name>
</gene>